<name>A0ABQ6IW94_9MICO</name>
<comment type="caution">
    <text evidence="1">The sequence shown here is derived from an EMBL/GenBank/DDBJ whole genome shotgun (WGS) entry which is preliminary data.</text>
</comment>
<keyword evidence="2" id="KW-1185">Reference proteome</keyword>
<gene>
    <name evidence="1" type="ORF">GCM10025883_42370</name>
</gene>
<evidence type="ECO:0000313" key="2">
    <source>
        <dbReference type="Proteomes" id="UP001157126"/>
    </source>
</evidence>
<dbReference type="Proteomes" id="UP001157126">
    <property type="component" value="Unassembled WGS sequence"/>
</dbReference>
<accession>A0ABQ6IW94</accession>
<evidence type="ECO:0000313" key="1">
    <source>
        <dbReference type="EMBL" id="GMA42192.1"/>
    </source>
</evidence>
<organism evidence="1 2">
    <name type="scientific">Mobilicoccus caccae</name>
    <dbReference type="NCBI Taxonomy" id="1859295"/>
    <lineage>
        <taxon>Bacteria</taxon>
        <taxon>Bacillati</taxon>
        <taxon>Actinomycetota</taxon>
        <taxon>Actinomycetes</taxon>
        <taxon>Micrococcales</taxon>
        <taxon>Dermatophilaceae</taxon>
        <taxon>Mobilicoccus</taxon>
    </lineage>
</organism>
<sequence>MLLYLYRLLGLTGLIVQLSFLMAKAWGAALLAGDPSTSTGRAGAWLGRS</sequence>
<reference evidence="2" key="1">
    <citation type="journal article" date="2019" name="Int. J. Syst. Evol. Microbiol.">
        <title>The Global Catalogue of Microorganisms (GCM) 10K type strain sequencing project: providing services to taxonomists for standard genome sequencing and annotation.</title>
        <authorList>
            <consortium name="The Broad Institute Genomics Platform"/>
            <consortium name="The Broad Institute Genome Sequencing Center for Infectious Disease"/>
            <person name="Wu L."/>
            <person name="Ma J."/>
        </authorList>
    </citation>
    <scope>NUCLEOTIDE SEQUENCE [LARGE SCALE GENOMIC DNA]</scope>
    <source>
        <strain evidence="2">NBRC 113072</strain>
    </source>
</reference>
<dbReference type="EMBL" id="BSUO01000001">
    <property type="protein sequence ID" value="GMA42192.1"/>
    <property type="molecule type" value="Genomic_DNA"/>
</dbReference>
<protein>
    <submittedName>
        <fullName evidence="1">Uncharacterized protein</fullName>
    </submittedName>
</protein>
<proteinExistence type="predicted"/>